<keyword evidence="2" id="KW-1185">Reference proteome</keyword>
<protein>
    <submittedName>
        <fullName evidence="1">Uncharacterized protein</fullName>
    </submittedName>
</protein>
<sequence>MTRRIDLFIASDLPLGELAVAVAERTGLEVVPGPAGDTVSLRRGDVVVELGEHHRADGDELRLSRYRYVLSGTTDAAGHLGDVPETQLLRRSAGQLADGFDVLLVLDLQFRDPQPAA</sequence>
<dbReference type="EMBL" id="WJHE01000460">
    <property type="protein sequence ID" value="MST33032.1"/>
    <property type="molecule type" value="Genomic_DNA"/>
</dbReference>
<organism evidence="1 2">
    <name type="scientific">Acidiferrimicrobium australe</name>
    <dbReference type="NCBI Taxonomy" id="2664430"/>
    <lineage>
        <taxon>Bacteria</taxon>
        <taxon>Bacillati</taxon>
        <taxon>Actinomycetota</taxon>
        <taxon>Acidimicrobiia</taxon>
        <taxon>Acidimicrobiales</taxon>
        <taxon>Acidimicrobiaceae</taxon>
        <taxon>Acidiferrimicrobium</taxon>
    </lineage>
</organism>
<evidence type="ECO:0000313" key="1">
    <source>
        <dbReference type="EMBL" id="MST33032.1"/>
    </source>
</evidence>
<proteinExistence type="predicted"/>
<comment type="caution">
    <text evidence="1">The sequence shown here is derived from an EMBL/GenBank/DDBJ whole genome shotgun (WGS) entry which is preliminary data.</text>
</comment>
<gene>
    <name evidence="1" type="ORF">GHK86_09910</name>
</gene>
<dbReference type="Proteomes" id="UP000437736">
    <property type="component" value="Unassembled WGS sequence"/>
</dbReference>
<name>A0ABW9QT61_9ACTN</name>
<evidence type="ECO:0000313" key="2">
    <source>
        <dbReference type="Proteomes" id="UP000437736"/>
    </source>
</evidence>
<reference evidence="1 2" key="1">
    <citation type="submission" date="2019-11" db="EMBL/GenBank/DDBJ databases">
        <title>Acidiferrimicrobium australis gen. nov., sp. nov., an acidophilic and obligately heterotrophic, member of the Actinobacteria that catalyses dissimilatory oxido- reduction of iron isolated from metal-rich acidic water in Chile.</title>
        <authorList>
            <person name="Gonzalez D."/>
            <person name="Huber K."/>
            <person name="Hedrich S."/>
            <person name="Rojas-Villalobos C."/>
            <person name="Quatrini R."/>
            <person name="Dinamarca M.A."/>
            <person name="Schwarz A."/>
            <person name="Canales C."/>
            <person name="Nancucheo I."/>
        </authorList>
    </citation>
    <scope>NUCLEOTIDE SEQUENCE [LARGE SCALE GENOMIC DNA]</scope>
    <source>
        <strain evidence="1 2">USS-CCA1</strain>
    </source>
</reference>
<accession>A0ABW9QT61</accession>